<reference evidence="2 3" key="1">
    <citation type="journal article" date="2018" name="Cell">
        <title>The Chara Genome: Secondary Complexity and Implications for Plant Terrestrialization.</title>
        <authorList>
            <person name="Nishiyama T."/>
            <person name="Sakayama H."/>
            <person name="Vries J.D."/>
            <person name="Buschmann H."/>
            <person name="Saint-Marcoux D."/>
            <person name="Ullrich K.K."/>
            <person name="Haas F.B."/>
            <person name="Vanderstraeten L."/>
            <person name="Becker D."/>
            <person name="Lang D."/>
            <person name="Vosolsobe S."/>
            <person name="Rombauts S."/>
            <person name="Wilhelmsson P.K.I."/>
            <person name="Janitza P."/>
            <person name="Kern R."/>
            <person name="Heyl A."/>
            <person name="Rumpler F."/>
            <person name="Villalobos L.I.A.C."/>
            <person name="Clay J.M."/>
            <person name="Skokan R."/>
            <person name="Toyoda A."/>
            <person name="Suzuki Y."/>
            <person name="Kagoshima H."/>
            <person name="Schijlen E."/>
            <person name="Tajeshwar N."/>
            <person name="Catarino B."/>
            <person name="Hetherington A.J."/>
            <person name="Saltykova A."/>
            <person name="Bonnot C."/>
            <person name="Breuninger H."/>
            <person name="Symeonidi A."/>
            <person name="Radhakrishnan G.V."/>
            <person name="Van Nieuwerburgh F."/>
            <person name="Deforce D."/>
            <person name="Chang C."/>
            <person name="Karol K.G."/>
            <person name="Hedrich R."/>
            <person name="Ulvskov P."/>
            <person name="Glockner G."/>
            <person name="Delwiche C.F."/>
            <person name="Petrasek J."/>
            <person name="Van de Peer Y."/>
            <person name="Friml J."/>
            <person name="Beilby M."/>
            <person name="Dolan L."/>
            <person name="Kohara Y."/>
            <person name="Sugano S."/>
            <person name="Fujiyama A."/>
            <person name="Delaux P.-M."/>
            <person name="Quint M."/>
            <person name="TheiBen G."/>
            <person name="Hagemann M."/>
            <person name="Harholt J."/>
            <person name="Dunand C."/>
            <person name="Zachgo S."/>
            <person name="Langdale J."/>
            <person name="Maumus F."/>
            <person name="Straeten D.V.D."/>
            <person name="Gould S.B."/>
            <person name="Rensing S.A."/>
        </authorList>
    </citation>
    <scope>NUCLEOTIDE SEQUENCE [LARGE SCALE GENOMIC DNA]</scope>
    <source>
        <strain evidence="2 3">S276</strain>
    </source>
</reference>
<protein>
    <submittedName>
        <fullName evidence="2">Uncharacterized protein</fullName>
    </submittedName>
</protein>
<dbReference type="AlphaFoldDB" id="A0A388LH38"/>
<dbReference type="PANTHER" id="PTHR31751:SF42">
    <property type="entry name" value="PROTEIN CBG10204"/>
    <property type="match status" value="1"/>
</dbReference>
<sequence length="374" mass="42308">MTYTVLNNFCITLGVAPVHKPTFYSYMRGETNVREGWNAKAVRQGVRYCDLAIDTVMRSGKPVTLMVDGRYDSARSAQHCTVTTIEYDTRLVVDVHTLRPKTEGKASTQLEVPAVVRLLRGLLSRGLKIRCIVSDDFAALSPQLERLGIEWQKDCHHKVKNVRKALRKALKVPKKLNNPHQCVSEAQLLEFTKRELLDVLSNRFGPGCLTQKEERLKKSDFVGVVLKKMYPYGTTTNEQSLIVDPNGVTDFHVHEAGLWFLRAAELCRDEGGDSVSLHNDIMMIAEHWAGDHLRCMGDKELLCGRGGGPTRLPLYTRDDPVYDIIRRTLGRHCSTTVCSYYTEFRHTSAVETFQGRSSSTRRSPCTSRSRMSRV</sequence>
<feature type="compositionally biased region" description="Low complexity" evidence="1">
    <location>
        <begin position="356"/>
        <end position="374"/>
    </location>
</feature>
<feature type="region of interest" description="Disordered" evidence="1">
    <location>
        <begin position="355"/>
        <end position="374"/>
    </location>
</feature>
<dbReference type="Gramene" id="GBG81587">
    <property type="protein sequence ID" value="GBG81587"/>
    <property type="gene ID" value="CBR_g32579"/>
</dbReference>
<evidence type="ECO:0000256" key="1">
    <source>
        <dbReference type="SAM" id="MobiDB-lite"/>
    </source>
</evidence>
<dbReference type="PANTHER" id="PTHR31751">
    <property type="entry name" value="SI:CH211-108C17.2-RELATED-RELATED"/>
    <property type="match status" value="1"/>
</dbReference>
<name>A0A388LH38_CHABU</name>
<dbReference type="OrthoDB" id="5982876at2759"/>
<evidence type="ECO:0000313" key="2">
    <source>
        <dbReference type="EMBL" id="GBG81587.1"/>
    </source>
</evidence>
<evidence type="ECO:0000313" key="3">
    <source>
        <dbReference type="Proteomes" id="UP000265515"/>
    </source>
</evidence>
<comment type="caution">
    <text evidence="2">The sequence shown here is derived from an EMBL/GenBank/DDBJ whole genome shotgun (WGS) entry which is preliminary data.</text>
</comment>
<proteinExistence type="predicted"/>
<accession>A0A388LH38</accession>
<gene>
    <name evidence="2" type="ORF">CBR_g32579</name>
</gene>
<keyword evidence="3" id="KW-1185">Reference proteome</keyword>
<dbReference type="Proteomes" id="UP000265515">
    <property type="component" value="Unassembled WGS sequence"/>
</dbReference>
<dbReference type="EMBL" id="BFEA01000379">
    <property type="protein sequence ID" value="GBG81587.1"/>
    <property type="molecule type" value="Genomic_DNA"/>
</dbReference>
<organism evidence="2 3">
    <name type="scientific">Chara braunii</name>
    <name type="common">Braun's stonewort</name>
    <dbReference type="NCBI Taxonomy" id="69332"/>
    <lineage>
        <taxon>Eukaryota</taxon>
        <taxon>Viridiplantae</taxon>
        <taxon>Streptophyta</taxon>
        <taxon>Charophyceae</taxon>
        <taxon>Charales</taxon>
        <taxon>Characeae</taxon>
        <taxon>Chara</taxon>
    </lineage>
</organism>